<reference evidence="1" key="1">
    <citation type="submission" date="2021-07" db="EMBL/GenBank/DDBJ databases">
        <authorList>
            <person name="Durling M."/>
        </authorList>
    </citation>
    <scope>NUCLEOTIDE SEQUENCE</scope>
</reference>
<organism evidence="1 2">
    <name type="scientific">Hymenoscyphus fraxineus</name>
    <dbReference type="NCBI Taxonomy" id="746836"/>
    <lineage>
        <taxon>Eukaryota</taxon>
        <taxon>Fungi</taxon>
        <taxon>Dikarya</taxon>
        <taxon>Ascomycota</taxon>
        <taxon>Pezizomycotina</taxon>
        <taxon>Leotiomycetes</taxon>
        <taxon>Helotiales</taxon>
        <taxon>Helotiaceae</taxon>
        <taxon>Hymenoscyphus</taxon>
    </lineage>
</organism>
<protein>
    <submittedName>
        <fullName evidence="1">Uncharacterized protein</fullName>
    </submittedName>
</protein>
<evidence type="ECO:0000313" key="2">
    <source>
        <dbReference type="Proteomes" id="UP000696280"/>
    </source>
</evidence>
<dbReference type="EMBL" id="CAJVRL010000001">
    <property type="protein sequence ID" value="CAG8948920.1"/>
    <property type="molecule type" value="Genomic_DNA"/>
</dbReference>
<name>A0A9N9PMG7_9HELO</name>
<dbReference type="Proteomes" id="UP000696280">
    <property type="component" value="Unassembled WGS sequence"/>
</dbReference>
<dbReference type="OrthoDB" id="3553348at2759"/>
<sequence length="267" mass="29937">MSKAIGRETLVSEEVTGSEVQLISTIQPASKVHPGYKTLLAKTPTGIVFVSVFEAAFAQAAERSHVQVRFNVTPTEAMEEFRRLIALKVFMKDTYAMLLSPTPIMDAVWHEVILDTKTYASLQTTLGRTLHHRPEGASDAEKDAREIRLATMEAMYVKYFGDKPLTERDDPSRSTSPGKGFFDQRLANRAKVAEQPEIQSGKIRRLVVRETWGNLKYHGIDPDSCIYTEIWKVVGSNMELERGRSANEYALSEEDTVDIILKPVGIC</sequence>
<keyword evidence="2" id="KW-1185">Reference proteome</keyword>
<dbReference type="AlphaFoldDB" id="A0A9N9PMG7"/>
<proteinExistence type="predicted"/>
<accession>A0A9N9PMG7</accession>
<gene>
    <name evidence="1" type="ORF">HYFRA_00002047</name>
</gene>
<evidence type="ECO:0000313" key="1">
    <source>
        <dbReference type="EMBL" id="CAG8948920.1"/>
    </source>
</evidence>
<comment type="caution">
    <text evidence="1">The sequence shown here is derived from an EMBL/GenBank/DDBJ whole genome shotgun (WGS) entry which is preliminary data.</text>
</comment>